<dbReference type="GO" id="GO:0016787">
    <property type="term" value="F:hydrolase activity"/>
    <property type="evidence" value="ECO:0007669"/>
    <property type="project" value="UniProtKB-UniRule"/>
</dbReference>
<dbReference type="EC" id="3.1.4.-" evidence="6"/>
<evidence type="ECO:0000256" key="4">
    <source>
        <dbReference type="ARBA" id="ARBA00022989"/>
    </source>
</evidence>
<dbReference type="GO" id="GO:0005886">
    <property type="term" value="C:plasma membrane"/>
    <property type="evidence" value="ECO:0007669"/>
    <property type="project" value="UniProtKB-SubCell"/>
</dbReference>
<evidence type="ECO:0000256" key="8">
    <source>
        <dbReference type="SAM" id="Phobius"/>
    </source>
</evidence>
<keyword evidence="5 6" id="KW-0472">Membrane</keyword>
<comment type="subcellular location">
    <subcellularLocation>
        <location evidence="1">Cell membrane</location>
        <topology evidence="1">Multi-pass membrane protein</topology>
    </subcellularLocation>
</comment>
<dbReference type="Gene3D" id="3.90.1640.10">
    <property type="entry name" value="inorganic pyrophosphatase (n-terminal core)"/>
    <property type="match status" value="1"/>
</dbReference>
<dbReference type="GO" id="GO:0046872">
    <property type="term" value="F:metal ion binding"/>
    <property type="evidence" value="ECO:0007669"/>
    <property type="project" value="UniProtKB-KW"/>
</dbReference>
<dbReference type="PIRSF" id="PIRSF026583">
    <property type="entry name" value="YybT"/>
    <property type="match status" value="1"/>
</dbReference>
<evidence type="ECO:0000256" key="7">
    <source>
        <dbReference type="PIRSR" id="PIRSR026583-50"/>
    </source>
</evidence>
<keyword evidence="3 8" id="KW-0812">Transmembrane</keyword>
<evidence type="ECO:0000313" key="11">
    <source>
        <dbReference type="Proteomes" id="UP000005388"/>
    </source>
</evidence>
<evidence type="ECO:0000313" key="10">
    <source>
        <dbReference type="EMBL" id="EHJ55846.1"/>
    </source>
</evidence>
<dbReference type="InterPro" id="IPR051319">
    <property type="entry name" value="Oligoribo/pAp-PDE_c-di-AMP_PDE"/>
</dbReference>
<dbReference type="RefSeq" id="WP_006738629.1">
    <property type="nucleotide sequence ID" value="NZ_AEUZ02000001.1"/>
</dbReference>
<keyword evidence="2 6" id="KW-1003">Cell membrane</keyword>
<dbReference type="GO" id="GO:0003676">
    <property type="term" value="F:nucleic acid binding"/>
    <property type="evidence" value="ECO:0007669"/>
    <property type="project" value="UniProtKB-UniRule"/>
</dbReference>
<gene>
    <name evidence="10" type="ORF">STRUR_0055</name>
</gene>
<dbReference type="PANTHER" id="PTHR47618">
    <property type="entry name" value="BIFUNCTIONAL OLIGORIBONUCLEASE AND PAP PHOSPHATASE NRNA"/>
    <property type="match status" value="1"/>
</dbReference>
<keyword evidence="6" id="KW-0378">Hydrolase</keyword>
<feature type="binding site" evidence="7">
    <location>
        <position position="498"/>
    </location>
    <ligand>
        <name>Mn(2+)</name>
        <dbReference type="ChEBI" id="CHEBI:29035"/>
        <label>2</label>
    </ligand>
</feature>
<dbReference type="InterPro" id="IPR049553">
    <property type="entry name" value="GdpP-like_PAS"/>
</dbReference>
<evidence type="ECO:0000256" key="6">
    <source>
        <dbReference type="PIRNR" id="PIRNR026583"/>
    </source>
</evidence>
<dbReference type="GO" id="GO:0106409">
    <property type="term" value="F:cyclic-di-AMP phosphodiesterase activity"/>
    <property type="evidence" value="ECO:0007669"/>
    <property type="project" value="RHEA"/>
</dbReference>
<dbReference type="PANTHER" id="PTHR47618:SF2">
    <property type="entry name" value="CYCLIC-DI-AMP PHOSPHODIESTERASE GDPP"/>
    <property type="match status" value="1"/>
</dbReference>
<keyword evidence="4 8" id="KW-1133">Transmembrane helix</keyword>
<protein>
    <recommendedName>
        <fullName evidence="6">Cyclic-di-AMP phosphodiesterase</fullName>
        <ecNumber evidence="6">3.1.4.-</ecNumber>
    </recommendedName>
</protein>
<organism evidence="10 11">
    <name type="scientific">Streptococcus urinalis 2285-97</name>
    <dbReference type="NCBI Taxonomy" id="764291"/>
    <lineage>
        <taxon>Bacteria</taxon>
        <taxon>Bacillati</taxon>
        <taxon>Bacillota</taxon>
        <taxon>Bacilli</taxon>
        <taxon>Lactobacillales</taxon>
        <taxon>Streptococcaceae</taxon>
        <taxon>Streptococcus</taxon>
    </lineage>
</organism>
<feature type="binding site" evidence="7">
    <location>
        <position position="352"/>
    </location>
    <ligand>
        <name>Mn(2+)</name>
        <dbReference type="ChEBI" id="CHEBI:29035"/>
        <label>2</label>
    </ligand>
</feature>
<dbReference type="EMBL" id="AEUZ02000001">
    <property type="protein sequence ID" value="EHJ55846.1"/>
    <property type="molecule type" value="Genomic_DNA"/>
</dbReference>
<comment type="caution">
    <text evidence="10">The sequence shown here is derived from an EMBL/GenBank/DDBJ whole genome shotgun (WGS) entry which is preliminary data.</text>
</comment>
<keyword evidence="11" id="KW-1185">Reference proteome</keyword>
<accession>G5KGN3</accession>
<dbReference type="InterPro" id="IPR003156">
    <property type="entry name" value="DHHA1_dom"/>
</dbReference>
<dbReference type="SUPFAM" id="SSF64182">
    <property type="entry name" value="DHH phosphoesterases"/>
    <property type="match status" value="1"/>
</dbReference>
<dbReference type="InterPro" id="IPR014528">
    <property type="entry name" value="GdpP/PdeA"/>
</dbReference>
<feature type="binding site" evidence="7">
    <location>
        <position position="419"/>
    </location>
    <ligand>
        <name>Mn(2+)</name>
        <dbReference type="ChEBI" id="CHEBI:29035"/>
        <label>2</label>
    </ligand>
</feature>
<dbReference type="PROSITE" id="PS50887">
    <property type="entry name" value="GGDEF"/>
    <property type="match status" value="1"/>
</dbReference>
<evidence type="ECO:0000256" key="2">
    <source>
        <dbReference type="ARBA" id="ARBA00022475"/>
    </source>
</evidence>
<evidence type="ECO:0000256" key="5">
    <source>
        <dbReference type="ARBA" id="ARBA00023136"/>
    </source>
</evidence>
<dbReference type="STRING" id="764291.STRUR_0055"/>
<sequence>MKKFRFATIHLIMMGMILFGLLAICIKVVHSNTLLLGLIFLVLLFVIGLLWYQKQTYELSELEQIEILNDQTEVSLKNLLDKMPVGVIQFDQETQDIEWFNPYAELIFTTESGDFNSELVQEIIDSKCKGEASPSFQISGNKYSSYVDINAGIFYFFDVFVGNREIIDNNMLRPVIVIISIDNYDDVIDNYSDTDVSQINGFIANFISDFASARSIFYRRVSTDRFYFFTDYHILKELMDSKFDIVETFRNESQEKQFPLTLSMGISFGNKNHLQIGKVALENLNIASVRGGDQIVVRENDDNKKPLYFGGCSVSTVKRSRTRTRAMMSAISDRIKMVDKVFIVGHRNIDMDALGSAVGMQFFSSNVIEQSYVVYNPEDMNPDIERAIDSIQKDGKTRLISVAQAMGMVTSQSLLVMVDHSKISLTLSEEFYRLFTDVVIVDHHRRDNDFPENAVLSFIESGASSAAELVTELIQFQNAKTKLSKIQASVVMAGIMLDTKNFSTRVTSRTFDVASYLRSLGSDSVEIQTISAIDFDEYRQVNELILRGNRLTKDIIVASGDNEIIYTKVMASKAADTMLSMAGIEATFVIARISEHKIAISARSRSKINVQRIMEKMGGGGHFNLAACQLEDITAGQAKDLLISTIENTMKETMEDE</sequence>
<feature type="binding site" evidence="7">
    <location>
        <position position="350"/>
    </location>
    <ligand>
        <name>Mn(2+)</name>
        <dbReference type="ChEBI" id="CHEBI:29035"/>
        <label>1</label>
    </ligand>
</feature>
<feature type="domain" description="GGDEF" evidence="9">
    <location>
        <begin position="172"/>
        <end position="300"/>
    </location>
</feature>
<feature type="transmembrane region" description="Helical" evidence="8">
    <location>
        <begin position="33"/>
        <end position="52"/>
    </location>
</feature>
<dbReference type="Proteomes" id="UP000005388">
    <property type="component" value="Unassembled WGS sequence"/>
</dbReference>
<evidence type="ECO:0000256" key="1">
    <source>
        <dbReference type="ARBA" id="ARBA00004651"/>
    </source>
</evidence>
<dbReference type="Gene3D" id="3.10.310.30">
    <property type="match status" value="1"/>
</dbReference>
<evidence type="ECO:0000256" key="3">
    <source>
        <dbReference type="ARBA" id="ARBA00022692"/>
    </source>
</evidence>
<dbReference type="AlphaFoldDB" id="G5KGN3"/>
<keyword evidence="7" id="KW-0479">Metal-binding</keyword>
<name>G5KGN3_9STRE</name>
<dbReference type="Gene3D" id="3.30.450.20">
    <property type="entry name" value="PAS domain"/>
    <property type="match status" value="1"/>
</dbReference>
<comment type="similarity">
    <text evidence="6">Belongs to the GdpP/PdeA phosphodiesterase family.</text>
</comment>
<feature type="transmembrane region" description="Helical" evidence="8">
    <location>
        <begin position="6"/>
        <end position="26"/>
    </location>
</feature>
<comment type="cofactor">
    <cofactor evidence="7">
        <name>Mn(2+)</name>
        <dbReference type="ChEBI" id="CHEBI:29035"/>
    </cofactor>
    <text evidence="7">For phosphodiesterase activity, probably binds 2 Mn(2+) per subunit.</text>
</comment>
<dbReference type="InterPro" id="IPR000160">
    <property type="entry name" value="GGDEF_dom"/>
</dbReference>
<dbReference type="Pfam" id="PF01368">
    <property type="entry name" value="DHH"/>
    <property type="match status" value="1"/>
</dbReference>
<dbReference type="Pfam" id="PF24898">
    <property type="entry name" value="GGDEF_GdpP"/>
    <property type="match status" value="1"/>
</dbReference>
<dbReference type="Pfam" id="PF21370">
    <property type="entry name" value="PAS_GdpP"/>
    <property type="match status" value="1"/>
</dbReference>
<dbReference type="FunFam" id="3.90.1640.10:FF:000002">
    <property type="entry name" value="Cyclic-di-AMP phosphodiesterase"/>
    <property type="match status" value="1"/>
</dbReference>
<dbReference type="Pfam" id="PF02272">
    <property type="entry name" value="DHHA1"/>
    <property type="match status" value="1"/>
</dbReference>
<dbReference type="InterPro" id="IPR001667">
    <property type="entry name" value="DDH_dom"/>
</dbReference>
<dbReference type="InterPro" id="IPR038763">
    <property type="entry name" value="DHH_sf"/>
</dbReference>
<proteinExistence type="inferred from homology"/>
<feature type="binding site" evidence="7">
    <location>
        <position position="443"/>
    </location>
    <ligand>
        <name>Mn(2+)</name>
        <dbReference type="ChEBI" id="CHEBI:29035"/>
        <label>2</label>
    </ligand>
</feature>
<comment type="function">
    <text evidence="6">Has phosphodiesterase (PDE) activity against cyclic-di-AMP (c-di-AMP).</text>
</comment>
<dbReference type="eggNOG" id="COG3887">
    <property type="taxonomic scope" value="Bacteria"/>
</dbReference>
<reference evidence="10 11" key="1">
    <citation type="journal article" date="2014" name="Int. J. Syst. Evol. Microbiol.">
        <title>Phylogenomics and the dynamic genome evolution of the genus Streptococcus.</title>
        <authorList>
            <consortium name="The Broad Institute Genome Sequencing Platform"/>
            <person name="Richards V.P."/>
            <person name="Palmer S.R."/>
            <person name="Pavinski Bitar P.D."/>
            <person name="Qin X."/>
            <person name="Weinstock G.M."/>
            <person name="Highlander S.K."/>
            <person name="Town C.D."/>
            <person name="Burne R.A."/>
            <person name="Stanhope M.J."/>
        </authorList>
    </citation>
    <scope>NUCLEOTIDE SEQUENCE [LARGE SCALE GENOMIC DNA]</scope>
    <source>
        <strain evidence="10 11">2285-97</strain>
    </source>
</reference>
<feature type="binding site" evidence="7">
    <location>
        <position position="419"/>
    </location>
    <ligand>
        <name>Mn(2+)</name>
        <dbReference type="ChEBI" id="CHEBI:29035"/>
        <label>1</label>
    </ligand>
</feature>
<comment type="catalytic activity">
    <reaction evidence="6">
        <text>3',3'-c-di-AMP + H2O = 5'-O-phosphonoadenylyl-(3'-&gt;5')-adenosine + H(+)</text>
        <dbReference type="Rhea" id="RHEA:54420"/>
        <dbReference type="ChEBI" id="CHEBI:15377"/>
        <dbReference type="ChEBI" id="CHEBI:15378"/>
        <dbReference type="ChEBI" id="CHEBI:71500"/>
        <dbReference type="ChEBI" id="CHEBI:138171"/>
    </reaction>
</comment>
<feature type="binding site" evidence="7">
    <location>
        <position position="346"/>
    </location>
    <ligand>
        <name>Mn(2+)</name>
        <dbReference type="ChEBI" id="CHEBI:29035"/>
        <label>1</label>
    </ligand>
</feature>
<evidence type="ECO:0000259" key="9">
    <source>
        <dbReference type="PROSITE" id="PS50887"/>
    </source>
</evidence>
<keyword evidence="7" id="KW-0464">Manganese</keyword>